<accession>A0A369J9M0</accession>
<proteinExistence type="predicted"/>
<evidence type="ECO:0000313" key="2">
    <source>
        <dbReference type="Proteomes" id="UP000076154"/>
    </source>
</evidence>
<dbReference type="InParanoid" id="A0A369J9M0"/>
<sequence>MLHGKEYKPQVPHEAVDECQSSYTAGNGGNMKTNMEKFDDSGVMALVCRHDIPLFMANIDSPGQQQKYAVALIEHVCSLLPAAATVLVLYDVGCVLDRSRKLVE</sequence>
<dbReference type="InterPro" id="IPR040521">
    <property type="entry name" value="KDZ"/>
</dbReference>
<evidence type="ECO:0000313" key="1">
    <source>
        <dbReference type="EMBL" id="RDB16144.1"/>
    </source>
</evidence>
<keyword evidence="2" id="KW-1185">Reference proteome</keyword>
<reference evidence="1" key="1">
    <citation type="submission" date="2018-04" db="EMBL/GenBank/DDBJ databases">
        <title>Whole genome sequencing of Hypsizygus marmoreus.</title>
        <authorList>
            <person name="Choi I.-G."/>
            <person name="Min B."/>
            <person name="Kim J.-G."/>
            <person name="Kim S."/>
            <person name="Oh Y.-L."/>
            <person name="Kong W.-S."/>
            <person name="Park H."/>
            <person name="Jeong J."/>
            <person name="Song E.-S."/>
        </authorList>
    </citation>
    <scope>NUCLEOTIDE SEQUENCE [LARGE SCALE GENOMIC DNA]</scope>
    <source>
        <strain evidence="1">51987-8</strain>
    </source>
</reference>
<dbReference type="Proteomes" id="UP000076154">
    <property type="component" value="Unassembled WGS sequence"/>
</dbReference>
<dbReference type="PANTHER" id="PTHR33096">
    <property type="entry name" value="CXC2 DOMAIN-CONTAINING PROTEIN"/>
    <property type="match status" value="1"/>
</dbReference>
<dbReference type="PANTHER" id="PTHR33096:SF1">
    <property type="entry name" value="CXC1-LIKE CYSTEINE CLUSTER ASSOCIATED WITH KDZ TRANSPOSASES DOMAIN-CONTAINING PROTEIN"/>
    <property type="match status" value="1"/>
</dbReference>
<dbReference type="EMBL" id="LUEZ02000132">
    <property type="protein sequence ID" value="RDB16144.1"/>
    <property type="molecule type" value="Genomic_DNA"/>
</dbReference>
<dbReference type="Pfam" id="PF18758">
    <property type="entry name" value="KDZ"/>
    <property type="match status" value="1"/>
</dbReference>
<dbReference type="STRING" id="39966.A0A369J9M0"/>
<gene>
    <name evidence="1" type="ORF">Hypma_003362</name>
</gene>
<organism evidence="1 2">
    <name type="scientific">Hypsizygus marmoreus</name>
    <name type="common">White beech mushroom</name>
    <name type="synonym">Agaricus marmoreus</name>
    <dbReference type="NCBI Taxonomy" id="39966"/>
    <lineage>
        <taxon>Eukaryota</taxon>
        <taxon>Fungi</taxon>
        <taxon>Dikarya</taxon>
        <taxon>Basidiomycota</taxon>
        <taxon>Agaricomycotina</taxon>
        <taxon>Agaricomycetes</taxon>
        <taxon>Agaricomycetidae</taxon>
        <taxon>Agaricales</taxon>
        <taxon>Tricholomatineae</taxon>
        <taxon>Lyophyllaceae</taxon>
        <taxon>Hypsizygus</taxon>
    </lineage>
</organism>
<dbReference type="OrthoDB" id="3253684at2759"/>
<name>A0A369J9M0_HYPMA</name>
<protein>
    <submittedName>
        <fullName evidence="1">Uncharacterized protein</fullName>
    </submittedName>
</protein>
<dbReference type="AlphaFoldDB" id="A0A369J9M0"/>
<comment type="caution">
    <text evidence="1">The sequence shown here is derived from an EMBL/GenBank/DDBJ whole genome shotgun (WGS) entry which is preliminary data.</text>
</comment>